<dbReference type="AlphaFoldDB" id="A0A846QUU7"/>
<dbReference type="NCBIfam" id="TIGR01727">
    <property type="entry name" value="oligo_HPY"/>
    <property type="match status" value="1"/>
</dbReference>
<dbReference type="GO" id="GO:0015833">
    <property type="term" value="P:peptide transport"/>
    <property type="evidence" value="ECO:0007669"/>
    <property type="project" value="InterPro"/>
</dbReference>
<protein>
    <submittedName>
        <fullName evidence="9">Peptide/nickel transport system ATP-binding protein</fullName>
    </submittedName>
</protein>
<keyword evidence="6 9" id="KW-0067">ATP-binding</keyword>
<dbReference type="Pfam" id="PF00005">
    <property type="entry name" value="ABC_tran"/>
    <property type="match status" value="1"/>
</dbReference>
<keyword evidence="4" id="KW-1003">Cell membrane</keyword>
<evidence type="ECO:0000256" key="7">
    <source>
        <dbReference type="ARBA" id="ARBA00023136"/>
    </source>
</evidence>
<keyword evidence="10" id="KW-1185">Reference proteome</keyword>
<comment type="subcellular location">
    <subcellularLocation>
        <location evidence="1">Cell inner membrane</location>
        <topology evidence="1">Peripheral membrane protein</topology>
    </subcellularLocation>
</comment>
<evidence type="ECO:0000313" key="10">
    <source>
        <dbReference type="Proteomes" id="UP000580856"/>
    </source>
</evidence>
<dbReference type="GO" id="GO:0016887">
    <property type="term" value="F:ATP hydrolysis activity"/>
    <property type="evidence" value="ECO:0007669"/>
    <property type="project" value="InterPro"/>
</dbReference>
<dbReference type="PROSITE" id="PS00211">
    <property type="entry name" value="ABC_TRANSPORTER_1"/>
    <property type="match status" value="1"/>
</dbReference>
<dbReference type="InterPro" id="IPR050388">
    <property type="entry name" value="ABC_Ni/Peptide_Import"/>
</dbReference>
<dbReference type="GO" id="GO:0005886">
    <property type="term" value="C:plasma membrane"/>
    <property type="evidence" value="ECO:0007669"/>
    <property type="project" value="UniProtKB-SubCell"/>
</dbReference>
<proteinExistence type="inferred from homology"/>
<dbReference type="InterPro" id="IPR003593">
    <property type="entry name" value="AAA+_ATPase"/>
</dbReference>
<evidence type="ECO:0000256" key="5">
    <source>
        <dbReference type="ARBA" id="ARBA00022741"/>
    </source>
</evidence>
<dbReference type="InterPro" id="IPR013563">
    <property type="entry name" value="Oligopep_ABC_C"/>
</dbReference>
<evidence type="ECO:0000313" key="9">
    <source>
        <dbReference type="EMBL" id="NJB69315.1"/>
    </source>
</evidence>
<dbReference type="Proteomes" id="UP000580856">
    <property type="component" value="Unassembled WGS sequence"/>
</dbReference>
<dbReference type="Pfam" id="PF08352">
    <property type="entry name" value="oligo_HPY"/>
    <property type="match status" value="1"/>
</dbReference>
<dbReference type="EMBL" id="JAATJA010000004">
    <property type="protein sequence ID" value="NJB69315.1"/>
    <property type="molecule type" value="Genomic_DNA"/>
</dbReference>
<dbReference type="CDD" id="cd03257">
    <property type="entry name" value="ABC_NikE_OppD_transporters"/>
    <property type="match status" value="1"/>
</dbReference>
<keyword evidence="3" id="KW-0813">Transport</keyword>
<accession>A0A846QUU7</accession>
<keyword evidence="5" id="KW-0547">Nucleotide-binding</keyword>
<dbReference type="FunFam" id="3.40.50.300:FF:000016">
    <property type="entry name" value="Oligopeptide ABC transporter ATP-binding component"/>
    <property type="match status" value="1"/>
</dbReference>
<evidence type="ECO:0000256" key="1">
    <source>
        <dbReference type="ARBA" id="ARBA00004417"/>
    </source>
</evidence>
<dbReference type="InterPro" id="IPR003439">
    <property type="entry name" value="ABC_transporter-like_ATP-bd"/>
</dbReference>
<dbReference type="PANTHER" id="PTHR43297">
    <property type="entry name" value="OLIGOPEPTIDE TRANSPORT ATP-BINDING PROTEIN APPD"/>
    <property type="match status" value="1"/>
</dbReference>
<dbReference type="SUPFAM" id="SSF52540">
    <property type="entry name" value="P-loop containing nucleoside triphosphate hydrolases"/>
    <property type="match status" value="1"/>
</dbReference>
<name>A0A846QUU7_9BACT</name>
<keyword evidence="7" id="KW-0472">Membrane</keyword>
<dbReference type="InterPro" id="IPR027417">
    <property type="entry name" value="P-loop_NTPase"/>
</dbReference>
<feature type="domain" description="ABC transporter" evidence="8">
    <location>
        <begin position="16"/>
        <end position="266"/>
    </location>
</feature>
<dbReference type="Gene3D" id="3.40.50.300">
    <property type="entry name" value="P-loop containing nucleotide triphosphate hydrolases"/>
    <property type="match status" value="1"/>
</dbReference>
<dbReference type="InterPro" id="IPR017871">
    <property type="entry name" value="ABC_transporter-like_CS"/>
</dbReference>
<evidence type="ECO:0000256" key="2">
    <source>
        <dbReference type="ARBA" id="ARBA00005417"/>
    </source>
</evidence>
<dbReference type="GO" id="GO:0005524">
    <property type="term" value="F:ATP binding"/>
    <property type="evidence" value="ECO:0007669"/>
    <property type="project" value="UniProtKB-KW"/>
</dbReference>
<dbReference type="PROSITE" id="PS50893">
    <property type="entry name" value="ABC_TRANSPORTER_2"/>
    <property type="match status" value="1"/>
</dbReference>
<evidence type="ECO:0000256" key="3">
    <source>
        <dbReference type="ARBA" id="ARBA00022448"/>
    </source>
</evidence>
<comment type="caution">
    <text evidence="9">The sequence shown here is derived from an EMBL/GenBank/DDBJ whole genome shotgun (WGS) entry which is preliminary data.</text>
</comment>
<evidence type="ECO:0000256" key="4">
    <source>
        <dbReference type="ARBA" id="ARBA00022475"/>
    </source>
</evidence>
<reference evidence="9 10" key="1">
    <citation type="submission" date="2020-03" db="EMBL/GenBank/DDBJ databases">
        <title>Genomic Encyclopedia of Type Strains, Phase IV (KMG-IV): sequencing the most valuable type-strain genomes for metagenomic binning, comparative biology and taxonomic classification.</title>
        <authorList>
            <person name="Goeker M."/>
        </authorList>
    </citation>
    <scope>NUCLEOTIDE SEQUENCE [LARGE SCALE GENOMIC DNA]</scope>
    <source>
        <strain evidence="9 10">DSM 24233</strain>
    </source>
</reference>
<organism evidence="9 10">
    <name type="scientific">Desulfobaculum xiamenense</name>
    <dbReference type="NCBI Taxonomy" id="995050"/>
    <lineage>
        <taxon>Bacteria</taxon>
        <taxon>Pseudomonadati</taxon>
        <taxon>Thermodesulfobacteriota</taxon>
        <taxon>Desulfovibrionia</taxon>
        <taxon>Desulfovibrionales</taxon>
        <taxon>Desulfovibrionaceae</taxon>
        <taxon>Desulfobaculum</taxon>
    </lineage>
</organism>
<dbReference type="PANTHER" id="PTHR43297:SF2">
    <property type="entry name" value="DIPEPTIDE TRANSPORT ATP-BINDING PROTEIN DPPD"/>
    <property type="match status" value="1"/>
</dbReference>
<evidence type="ECO:0000259" key="8">
    <source>
        <dbReference type="PROSITE" id="PS50893"/>
    </source>
</evidence>
<evidence type="ECO:0000256" key="6">
    <source>
        <dbReference type="ARBA" id="ARBA00022840"/>
    </source>
</evidence>
<comment type="similarity">
    <text evidence="2">Belongs to the ABC transporter superfamily.</text>
</comment>
<gene>
    <name evidence="9" type="ORF">GGQ74_003012</name>
</gene>
<dbReference type="SMART" id="SM00382">
    <property type="entry name" value="AAA"/>
    <property type="match status" value="1"/>
</dbReference>
<sequence>MKIQPQDNTGGNGKLLEVQDLTVKFAMRKGTLPAVNGVSFSLGRGERMGLVGESGAGKSVTGFAILNLISKPGYIESGRVVFEGQDISALSYDEMRHIRGNRISMIFQDPMMTLNPVLTIGTQMVETLQAHRNISRKEAEEIAIEKLRKVYIPSPEKRLQQYPHEFSGGMRQRIVIAIALLTSPSLIVADEPTTALDVTIQAEIMALLEELCETENMGLILITHDLAVVSQVTQKIAVMYAGRVIEMGLTEDIIGHPLHPYTKGLINALPQAGTNKGSRLAQIPGVMPSLYSIPKGCAFHPRCTMCSSLCTTELPTLSSRESGNLVACHCV</sequence>